<feature type="transmembrane region" description="Helical" evidence="5">
    <location>
        <begin position="290"/>
        <end position="308"/>
    </location>
</feature>
<evidence type="ECO:0000256" key="5">
    <source>
        <dbReference type="SAM" id="Phobius"/>
    </source>
</evidence>
<reference evidence="7 8" key="2">
    <citation type="submission" date="2016-08" db="EMBL/GenBank/DDBJ databases">
        <title>Pervasive Adenine N6-methylation of Active Genes in Fungi.</title>
        <authorList>
            <consortium name="DOE Joint Genome Institute"/>
            <person name="Mondo S.J."/>
            <person name="Dannebaum R.O."/>
            <person name="Kuo R.C."/>
            <person name="Labutti K."/>
            <person name="Haridas S."/>
            <person name="Kuo A."/>
            <person name="Salamov A."/>
            <person name="Ahrendt S.R."/>
            <person name="Lipzen A."/>
            <person name="Sullivan W."/>
            <person name="Andreopoulos W.B."/>
            <person name="Clum A."/>
            <person name="Lindquist E."/>
            <person name="Daum C."/>
            <person name="Ramamoorthy G.K."/>
            <person name="Gryganskyi A."/>
            <person name="Culley D."/>
            <person name="Magnuson J.K."/>
            <person name="James T.Y."/>
            <person name="O'Malley M.A."/>
            <person name="Stajich J.E."/>
            <person name="Spatafora J.W."/>
            <person name="Visel A."/>
            <person name="Grigoriev I.V."/>
        </authorList>
    </citation>
    <scope>NUCLEOTIDE SEQUENCE [LARGE SCALE GENOMIC DNA]</scope>
    <source>
        <strain evidence="8">finn</strain>
    </source>
</reference>
<keyword evidence="4 5" id="KW-0472">Membrane</keyword>
<feature type="transmembrane region" description="Helical" evidence="5">
    <location>
        <begin position="329"/>
        <end position="350"/>
    </location>
</feature>
<evidence type="ECO:0000256" key="3">
    <source>
        <dbReference type="ARBA" id="ARBA00022989"/>
    </source>
</evidence>
<dbReference type="EMBL" id="MCFH01000003">
    <property type="protein sequence ID" value="ORX59105.1"/>
    <property type="molecule type" value="Genomic_DNA"/>
</dbReference>
<dbReference type="GO" id="GO:0016020">
    <property type="term" value="C:membrane"/>
    <property type="evidence" value="ECO:0007669"/>
    <property type="project" value="UniProtKB-SubCell"/>
</dbReference>
<comment type="subcellular location">
    <subcellularLocation>
        <location evidence="1">Membrane</location>
        <topology evidence="1">Multi-pass membrane protein</topology>
    </subcellularLocation>
</comment>
<feature type="transmembrane region" description="Helical" evidence="5">
    <location>
        <begin position="410"/>
        <end position="432"/>
    </location>
</feature>
<keyword evidence="3 5" id="KW-1133">Transmembrane helix</keyword>
<dbReference type="InterPro" id="IPR017978">
    <property type="entry name" value="GPCR_3_C"/>
</dbReference>
<protein>
    <recommendedName>
        <fullName evidence="6">G-protein coupled receptors family 3 profile domain-containing protein</fullName>
    </recommendedName>
</protein>
<reference evidence="7 8" key="1">
    <citation type="submission" date="2016-08" db="EMBL/GenBank/DDBJ databases">
        <title>Genomes of anaerobic fungi encode conserved fungal cellulosomes for biomass hydrolysis.</title>
        <authorList>
            <consortium name="DOE Joint Genome Institute"/>
            <person name="Haitjema C.H."/>
            <person name="Gilmore S.P."/>
            <person name="Henske J.K."/>
            <person name="Solomon K.V."/>
            <person name="De Groot R."/>
            <person name="Kuo A."/>
            <person name="Mondo S.J."/>
            <person name="Salamov A.A."/>
            <person name="Labutti K."/>
            <person name="Zhao Z."/>
            <person name="Chiniquy J."/>
            <person name="Barry K."/>
            <person name="Brewer H.M."/>
            <person name="Purvine S.O."/>
            <person name="Wright A.T."/>
            <person name="Boxma B."/>
            <person name="Van Alen T."/>
            <person name="Hackstein J.H."/>
            <person name="Baker S.E."/>
            <person name="Grigoriev I.V."/>
            <person name="O'Malley M.A."/>
        </authorList>
    </citation>
    <scope>NUCLEOTIDE SEQUENCE [LARGE SCALE GENOMIC DNA]</scope>
    <source>
        <strain evidence="8">finn</strain>
    </source>
</reference>
<feature type="transmembrane region" description="Helical" evidence="5">
    <location>
        <begin position="438"/>
        <end position="461"/>
    </location>
</feature>
<evidence type="ECO:0000259" key="6">
    <source>
        <dbReference type="Pfam" id="PF00003"/>
    </source>
</evidence>
<evidence type="ECO:0000256" key="1">
    <source>
        <dbReference type="ARBA" id="ARBA00004141"/>
    </source>
</evidence>
<dbReference type="Proteomes" id="UP000193719">
    <property type="component" value="Unassembled WGS sequence"/>
</dbReference>
<dbReference type="Pfam" id="PF00003">
    <property type="entry name" value="7tm_3"/>
    <property type="match status" value="1"/>
</dbReference>
<name>A0A1Y1VLT2_9FUNG</name>
<keyword evidence="2 5" id="KW-0812">Transmembrane</keyword>
<sequence length="596" mass="68909">MCSIYEYLYSNRNSKEDTMPDIRSKATLSALESLKKLETEFNLASNFVLDEDESLARLKNGNALFIKYWNLGKGSYNPIYKKSILPGLKEGISGSCISGMNVGISQFITQENKKAAAIVLEYLTSVNVQKKYVIKGDLTSTISSIYDDEETVCTVYPCDLYKNTQFISRPVNITKNYEKYSEDFRQYIFEYLFFNQSISEIITKIEYLSKVFYISIDLKESKVGFILVTIELVICVVLLLSLIFLFFKKYKYYFKFLPKKFWVITVMGSVFIITSGFIELGEASILKCRLKSIFFEVGNTLSYLPILYKLMICFPEKVNAFVWIKGHRNLCMLTCITIYIIISTLTFISPDAIQMEDVENGQNYMRCIQLGFWGFFPHFITMGFNFLMMFCIIVLIFVEWNIKVIYYDIRFIMSAIYTSFLSSVIIIILSFINIKNFIVSSILRQVSLILLALSNYIYLYGYRILWALFKKDDTEDAILNRLVNLLMRKNDLERSDHRNSNSIINEQNIANKSARTLSNVSQKLINYHFRTSINFEFSSSSSSSSSSSNEHHHKPPSSFNISKDFNFLSLSPTIKYLPDADTDINSPSIYQKCINE</sequence>
<dbReference type="SUPFAM" id="SSF53850">
    <property type="entry name" value="Periplasmic binding protein-like II"/>
    <property type="match status" value="1"/>
</dbReference>
<dbReference type="GO" id="GO:0004930">
    <property type="term" value="F:G protein-coupled receptor activity"/>
    <property type="evidence" value="ECO:0007669"/>
    <property type="project" value="InterPro"/>
</dbReference>
<organism evidence="7 8">
    <name type="scientific">Piromyces finnis</name>
    <dbReference type="NCBI Taxonomy" id="1754191"/>
    <lineage>
        <taxon>Eukaryota</taxon>
        <taxon>Fungi</taxon>
        <taxon>Fungi incertae sedis</taxon>
        <taxon>Chytridiomycota</taxon>
        <taxon>Chytridiomycota incertae sedis</taxon>
        <taxon>Neocallimastigomycetes</taxon>
        <taxon>Neocallimastigales</taxon>
        <taxon>Neocallimastigaceae</taxon>
        <taxon>Piromyces</taxon>
    </lineage>
</organism>
<dbReference type="AlphaFoldDB" id="A0A1Y1VLT2"/>
<gene>
    <name evidence="7" type="ORF">BCR36DRAFT_342855</name>
</gene>
<comment type="caution">
    <text evidence="7">The sequence shown here is derived from an EMBL/GenBank/DDBJ whole genome shotgun (WGS) entry which is preliminary data.</text>
</comment>
<feature type="transmembrane region" description="Helical" evidence="5">
    <location>
        <begin position="223"/>
        <end position="247"/>
    </location>
</feature>
<feature type="transmembrane region" description="Helical" evidence="5">
    <location>
        <begin position="259"/>
        <end position="278"/>
    </location>
</feature>
<proteinExistence type="predicted"/>
<feature type="transmembrane region" description="Helical" evidence="5">
    <location>
        <begin position="370"/>
        <end position="398"/>
    </location>
</feature>
<dbReference type="Gene3D" id="3.40.190.10">
    <property type="entry name" value="Periplasmic binding protein-like II"/>
    <property type="match status" value="2"/>
</dbReference>
<evidence type="ECO:0000313" key="8">
    <source>
        <dbReference type="Proteomes" id="UP000193719"/>
    </source>
</evidence>
<feature type="domain" description="G-protein coupled receptors family 3 profile" evidence="6">
    <location>
        <begin position="225"/>
        <end position="446"/>
    </location>
</feature>
<evidence type="ECO:0000313" key="7">
    <source>
        <dbReference type="EMBL" id="ORX59105.1"/>
    </source>
</evidence>
<evidence type="ECO:0000256" key="2">
    <source>
        <dbReference type="ARBA" id="ARBA00022692"/>
    </source>
</evidence>
<evidence type="ECO:0000256" key="4">
    <source>
        <dbReference type="ARBA" id="ARBA00023136"/>
    </source>
</evidence>
<accession>A0A1Y1VLT2</accession>
<keyword evidence="8" id="KW-1185">Reference proteome</keyword>